<evidence type="ECO:0000313" key="2">
    <source>
        <dbReference type="Proteomes" id="UP001221757"/>
    </source>
</evidence>
<organism evidence="1 2">
    <name type="scientific">Mycena rosella</name>
    <name type="common">Pink bonnet</name>
    <name type="synonym">Agaricus rosellus</name>
    <dbReference type="NCBI Taxonomy" id="1033263"/>
    <lineage>
        <taxon>Eukaryota</taxon>
        <taxon>Fungi</taxon>
        <taxon>Dikarya</taxon>
        <taxon>Basidiomycota</taxon>
        <taxon>Agaricomycotina</taxon>
        <taxon>Agaricomycetes</taxon>
        <taxon>Agaricomycetidae</taxon>
        <taxon>Agaricales</taxon>
        <taxon>Marasmiineae</taxon>
        <taxon>Mycenaceae</taxon>
        <taxon>Mycena</taxon>
    </lineage>
</organism>
<name>A0AAD7G5E3_MYCRO</name>
<sequence>MVVDLGAVAPLKFTGRADMWWQTLPTTTQVYLGQSWTFLLRAIQVHFLNANWLQERRCE</sequence>
<reference evidence="1" key="1">
    <citation type="submission" date="2023-03" db="EMBL/GenBank/DDBJ databases">
        <title>Massive genome expansion in bonnet fungi (Mycena s.s.) driven by repeated elements and novel gene families across ecological guilds.</title>
        <authorList>
            <consortium name="Lawrence Berkeley National Laboratory"/>
            <person name="Harder C.B."/>
            <person name="Miyauchi S."/>
            <person name="Viragh M."/>
            <person name="Kuo A."/>
            <person name="Thoen E."/>
            <person name="Andreopoulos B."/>
            <person name="Lu D."/>
            <person name="Skrede I."/>
            <person name="Drula E."/>
            <person name="Henrissat B."/>
            <person name="Morin E."/>
            <person name="Kohler A."/>
            <person name="Barry K."/>
            <person name="LaButti K."/>
            <person name="Morin E."/>
            <person name="Salamov A."/>
            <person name="Lipzen A."/>
            <person name="Mereny Z."/>
            <person name="Hegedus B."/>
            <person name="Baldrian P."/>
            <person name="Stursova M."/>
            <person name="Weitz H."/>
            <person name="Taylor A."/>
            <person name="Grigoriev I.V."/>
            <person name="Nagy L.G."/>
            <person name="Martin F."/>
            <person name="Kauserud H."/>
        </authorList>
    </citation>
    <scope>NUCLEOTIDE SEQUENCE</scope>
    <source>
        <strain evidence="1">CBHHK067</strain>
    </source>
</reference>
<gene>
    <name evidence="1" type="ORF">B0H17DRAFT_1097712</name>
</gene>
<dbReference type="Proteomes" id="UP001221757">
    <property type="component" value="Unassembled WGS sequence"/>
</dbReference>
<evidence type="ECO:0000313" key="1">
    <source>
        <dbReference type="EMBL" id="KAJ7657512.1"/>
    </source>
</evidence>
<comment type="caution">
    <text evidence="1">The sequence shown here is derived from an EMBL/GenBank/DDBJ whole genome shotgun (WGS) entry which is preliminary data.</text>
</comment>
<dbReference type="EMBL" id="JARKIE010000289">
    <property type="protein sequence ID" value="KAJ7657512.1"/>
    <property type="molecule type" value="Genomic_DNA"/>
</dbReference>
<keyword evidence="2" id="KW-1185">Reference proteome</keyword>
<proteinExistence type="predicted"/>
<accession>A0AAD7G5E3</accession>
<dbReference type="AlphaFoldDB" id="A0AAD7G5E3"/>
<protein>
    <submittedName>
        <fullName evidence="1">Uncharacterized protein</fullName>
    </submittedName>
</protein>